<comment type="caution">
    <text evidence="1">The sequence shown here is derived from an EMBL/GenBank/DDBJ whole genome shotgun (WGS) entry which is preliminary data.</text>
</comment>
<protein>
    <submittedName>
        <fullName evidence="1">Uncharacterized protein</fullName>
    </submittedName>
</protein>
<dbReference type="SUPFAM" id="SSF57756">
    <property type="entry name" value="Retrovirus zinc finger-like domains"/>
    <property type="match status" value="1"/>
</dbReference>
<evidence type="ECO:0000313" key="2">
    <source>
        <dbReference type="Proteomes" id="UP000826656"/>
    </source>
</evidence>
<proteinExistence type="predicted"/>
<gene>
    <name evidence="1" type="ORF">KY290_024830</name>
</gene>
<dbReference type="Gene3D" id="4.10.60.10">
    <property type="entry name" value="Zinc finger, CCHC-type"/>
    <property type="match status" value="1"/>
</dbReference>
<dbReference type="PANTHER" id="PTHR34222">
    <property type="entry name" value="GAG_PRE-INTEGRS DOMAIN-CONTAINING PROTEIN"/>
    <property type="match status" value="1"/>
</dbReference>
<sequence length="130" mass="14552">MSSTAMFTSRSGYQRPKKPYAPNAFCDYCHIKGHLRADCNKLLKCDHCHRTGHLKANCFRLIGYPPDYKGKREGAVVGNSVYDTGSVNPPNHYPMLQACVPSVQASIPQQGMIPMPMFTPGQHQQLLRML</sequence>
<dbReference type="EMBL" id="JAIVGD010000018">
    <property type="protein sequence ID" value="KAH0754560.1"/>
    <property type="molecule type" value="Genomic_DNA"/>
</dbReference>
<dbReference type="Proteomes" id="UP000826656">
    <property type="component" value="Unassembled WGS sequence"/>
</dbReference>
<reference evidence="1 2" key="1">
    <citation type="journal article" date="2021" name="bioRxiv">
        <title>Chromosome-scale and haplotype-resolved genome assembly of a tetraploid potato cultivar.</title>
        <authorList>
            <person name="Sun H."/>
            <person name="Jiao W.-B."/>
            <person name="Krause K."/>
            <person name="Campoy J.A."/>
            <person name="Goel M."/>
            <person name="Folz-Donahue K."/>
            <person name="Kukat C."/>
            <person name="Huettel B."/>
            <person name="Schneeberger K."/>
        </authorList>
    </citation>
    <scope>NUCLEOTIDE SEQUENCE [LARGE SCALE GENOMIC DNA]</scope>
    <source>
        <strain evidence="1">SolTubOtavaFocal</strain>
        <tissue evidence="1">Leaves</tissue>
    </source>
</reference>
<keyword evidence="2" id="KW-1185">Reference proteome</keyword>
<evidence type="ECO:0000313" key="1">
    <source>
        <dbReference type="EMBL" id="KAH0754560.1"/>
    </source>
</evidence>
<name>A0ABQ7URT0_SOLTU</name>
<accession>A0ABQ7URT0</accession>
<organism evidence="1 2">
    <name type="scientific">Solanum tuberosum</name>
    <name type="common">Potato</name>
    <dbReference type="NCBI Taxonomy" id="4113"/>
    <lineage>
        <taxon>Eukaryota</taxon>
        <taxon>Viridiplantae</taxon>
        <taxon>Streptophyta</taxon>
        <taxon>Embryophyta</taxon>
        <taxon>Tracheophyta</taxon>
        <taxon>Spermatophyta</taxon>
        <taxon>Magnoliopsida</taxon>
        <taxon>eudicotyledons</taxon>
        <taxon>Gunneridae</taxon>
        <taxon>Pentapetalae</taxon>
        <taxon>asterids</taxon>
        <taxon>lamiids</taxon>
        <taxon>Solanales</taxon>
        <taxon>Solanaceae</taxon>
        <taxon>Solanoideae</taxon>
        <taxon>Solaneae</taxon>
        <taxon>Solanum</taxon>
    </lineage>
</organism>
<dbReference type="InterPro" id="IPR036875">
    <property type="entry name" value="Znf_CCHC_sf"/>
</dbReference>
<dbReference type="PANTHER" id="PTHR34222:SF87">
    <property type="entry name" value="CCHC-TYPE DOMAIN-CONTAINING PROTEIN"/>
    <property type="match status" value="1"/>
</dbReference>